<dbReference type="OrthoDB" id="8687362at2"/>
<gene>
    <name evidence="7" type="ORF">E6B08_11495</name>
</gene>
<feature type="domain" description="Cache" evidence="6">
    <location>
        <begin position="100"/>
        <end position="216"/>
    </location>
</feature>
<keyword evidence="2" id="KW-1003">Cell membrane</keyword>
<evidence type="ECO:0000256" key="4">
    <source>
        <dbReference type="ARBA" id="ARBA00022989"/>
    </source>
</evidence>
<comment type="subcellular location">
    <subcellularLocation>
        <location evidence="1">Cell membrane</location>
        <topology evidence="1">Multi-pass membrane protein</topology>
    </subcellularLocation>
</comment>
<dbReference type="EMBL" id="CP039371">
    <property type="protein sequence ID" value="QCI11942.1"/>
    <property type="molecule type" value="Genomic_DNA"/>
</dbReference>
<dbReference type="Proteomes" id="UP000298551">
    <property type="component" value="Chromosome"/>
</dbReference>
<keyword evidence="3" id="KW-0812">Transmembrane</keyword>
<evidence type="ECO:0000256" key="1">
    <source>
        <dbReference type="ARBA" id="ARBA00004651"/>
    </source>
</evidence>
<evidence type="ECO:0000313" key="8">
    <source>
        <dbReference type="Proteomes" id="UP000298551"/>
    </source>
</evidence>
<keyword evidence="5" id="KW-0472">Membrane</keyword>
<dbReference type="GO" id="GO:0016301">
    <property type="term" value="F:kinase activity"/>
    <property type="evidence" value="ECO:0007669"/>
    <property type="project" value="UniProtKB-KW"/>
</dbReference>
<dbReference type="InterPro" id="IPR033479">
    <property type="entry name" value="dCache_1"/>
</dbReference>
<organism evidence="7 8">
    <name type="scientific">Pseudomonas putida</name>
    <name type="common">Arthrobacter siderocapsulatus</name>
    <dbReference type="NCBI Taxonomy" id="303"/>
    <lineage>
        <taxon>Bacteria</taxon>
        <taxon>Pseudomonadati</taxon>
        <taxon>Pseudomonadota</taxon>
        <taxon>Gammaproteobacteria</taxon>
        <taxon>Pseudomonadales</taxon>
        <taxon>Pseudomonadaceae</taxon>
        <taxon>Pseudomonas</taxon>
    </lineage>
</organism>
<evidence type="ECO:0000259" key="6">
    <source>
        <dbReference type="Pfam" id="PF02743"/>
    </source>
</evidence>
<name>A0A4D6X7N7_PSEPU</name>
<keyword evidence="7" id="KW-0418">Kinase</keyword>
<evidence type="ECO:0000313" key="7">
    <source>
        <dbReference type="EMBL" id="QCI11942.1"/>
    </source>
</evidence>
<dbReference type="GO" id="GO:0005886">
    <property type="term" value="C:plasma membrane"/>
    <property type="evidence" value="ECO:0007669"/>
    <property type="project" value="UniProtKB-SubCell"/>
</dbReference>
<dbReference type="CDD" id="cd12913">
    <property type="entry name" value="PDC1_MCP_like"/>
    <property type="match status" value="1"/>
</dbReference>
<evidence type="ECO:0000256" key="2">
    <source>
        <dbReference type="ARBA" id="ARBA00022475"/>
    </source>
</evidence>
<sequence>MFALSDNDPLSVCAQQLDGTLGTIFSQVRQLVDETRALWERVLAEGRQPAAKDLATLRPAIDQQLLSTGAFGCGGGVIVEPHCLADREMHLEWWYLADAGKTLPLRPNFDRRRENYYAYTEMPWYSRPRDTGKSVVEGPYVDLYGTNLYVLTFTMPIMVQGRFIGVAGLDLSLHNVERLLVRSLMRLEHEAVLLSADGRVIASNSANWMVGDLASALLSTLPRDGLRLALAESEAGWSLVRLPGLRKTSENRL</sequence>
<proteinExistence type="predicted"/>
<protein>
    <submittedName>
        <fullName evidence="7">Histidine kinase</fullName>
    </submittedName>
</protein>
<dbReference type="Gene3D" id="3.30.450.20">
    <property type="entry name" value="PAS domain"/>
    <property type="match status" value="1"/>
</dbReference>
<keyword evidence="4" id="KW-1133">Transmembrane helix</keyword>
<dbReference type="RefSeq" id="WP_136914103.1">
    <property type="nucleotide sequence ID" value="NZ_CP039371.1"/>
</dbReference>
<evidence type="ECO:0000256" key="3">
    <source>
        <dbReference type="ARBA" id="ARBA00022692"/>
    </source>
</evidence>
<accession>A0A4D6X7N7</accession>
<reference evidence="8" key="1">
    <citation type="submission" date="2019-04" db="EMBL/GenBank/DDBJ databases">
        <title>Genome sequence of Pseudomonas putida 1290, an auxin catabolizing strain.</title>
        <authorList>
            <person name="Laird T.S."/>
            <person name="Leveau J.H.J."/>
        </authorList>
    </citation>
    <scope>NUCLEOTIDE SEQUENCE [LARGE SCALE GENOMIC DNA]</scope>
    <source>
        <strain evidence="8">1290</strain>
    </source>
</reference>
<dbReference type="AlphaFoldDB" id="A0A4D6X7N7"/>
<keyword evidence="7" id="KW-0808">Transferase</keyword>
<dbReference type="Pfam" id="PF02743">
    <property type="entry name" value="dCache_1"/>
    <property type="match status" value="1"/>
</dbReference>
<evidence type="ECO:0000256" key="5">
    <source>
        <dbReference type="ARBA" id="ARBA00023136"/>
    </source>
</evidence>